<sequence>MTCTLHPSSQDCVGVCASCLRQRLLFLIEASESGAGVRRRKSDQEPPPIIFPRSVSPYIRRSSAAPHHHHLFYGTPQIGPATFEKKKGKKSRLSLLASLFGASRSGEIEKDDPTISTAPIASSSSSWFGAFRKKKSRLFSLDDEMATKDLETERELEYWCERSPGCRKSVSEKPVPVPVPIRKGSQHGQNVSGLGLCRSPLVRASPKRHESGLWLDLRSGNRQHSAIAVTPCVNRSKKILDFGRYP</sequence>
<comment type="caution">
    <text evidence="1">The sequence shown here is derived from an EMBL/GenBank/DDBJ whole genome shotgun (WGS) entry which is preliminary data.</text>
</comment>
<evidence type="ECO:0000313" key="2">
    <source>
        <dbReference type="Proteomes" id="UP001234297"/>
    </source>
</evidence>
<dbReference type="Proteomes" id="UP001234297">
    <property type="component" value="Chromosome 1"/>
</dbReference>
<reference evidence="1 2" key="1">
    <citation type="journal article" date="2022" name="Hortic Res">
        <title>A haplotype resolved chromosomal level avocado genome allows analysis of novel avocado genes.</title>
        <authorList>
            <person name="Nath O."/>
            <person name="Fletcher S.J."/>
            <person name="Hayward A."/>
            <person name="Shaw L.M."/>
            <person name="Masouleh A.K."/>
            <person name="Furtado A."/>
            <person name="Henry R.J."/>
            <person name="Mitter N."/>
        </authorList>
    </citation>
    <scope>NUCLEOTIDE SEQUENCE [LARGE SCALE GENOMIC DNA]</scope>
    <source>
        <strain evidence="2">cv. Hass</strain>
    </source>
</reference>
<proteinExistence type="predicted"/>
<evidence type="ECO:0000313" key="1">
    <source>
        <dbReference type="EMBL" id="KAJ8650468.1"/>
    </source>
</evidence>
<accession>A0ACC2MXS7</accession>
<organism evidence="1 2">
    <name type="scientific">Persea americana</name>
    <name type="common">Avocado</name>
    <dbReference type="NCBI Taxonomy" id="3435"/>
    <lineage>
        <taxon>Eukaryota</taxon>
        <taxon>Viridiplantae</taxon>
        <taxon>Streptophyta</taxon>
        <taxon>Embryophyta</taxon>
        <taxon>Tracheophyta</taxon>
        <taxon>Spermatophyta</taxon>
        <taxon>Magnoliopsida</taxon>
        <taxon>Magnoliidae</taxon>
        <taxon>Laurales</taxon>
        <taxon>Lauraceae</taxon>
        <taxon>Persea</taxon>
    </lineage>
</organism>
<protein>
    <submittedName>
        <fullName evidence="1">Uncharacterized protein</fullName>
    </submittedName>
</protein>
<keyword evidence="2" id="KW-1185">Reference proteome</keyword>
<name>A0ACC2MXS7_PERAE</name>
<gene>
    <name evidence="1" type="ORF">MRB53_003491</name>
</gene>
<dbReference type="EMBL" id="CM056809">
    <property type="protein sequence ID" value="KAJ8650468.1"/>
    <property type="molecule type" value="Genomic_DNA"/>
</dbReference>